<reference evidence="1" key="2">
    <citation type="journal article" date="2015" name="Fish Shellfish Immunol.">
        <title>Early steps in the European eel (Anguilla anguilla)-Vibrio vulnificus interaction in the gills: Role of the RtxA13 toxin.</title>
        <authorList>
            <person name="Callol A."/>
            <person name="Pajuelo D."/>
            <person name="Ebbesson L."/>
            <person name="Teles M."/>
            <person name="MacKenzie S."/>
            <person name="Amaro C."/>
        </authorList>
    </citation>
    <scope>NUCLEOTIDE SEQUENCE</scope>
</reference>
<proteinExistence type="predicted"/>
<protein>
    <submittedName>
        <fullName evidence="1">Uncharacterized protein</fullName>
    </submittedName>
</protein>
<reference evidence="1" key="1">
    <citation type="submission" date="2014-11" db="EMBL/GenBank/DDBJ databases">
        <authorList>
            <person name="Amaro Gonzalez C."/>
        </authorList>
    </citation>
    <scope>NUCLEOTIDE SEQUENCE</scope>
</reference>
<dbReference type="AlphaFoldDB" id="A0A0E9XBQ6"/>
<evidence type="ECO:0000313" key="1">
    <source>
        <dbReference type="EMBL" id="JAI00080.1"/>
    </source>
</evidence>
<accession>A0A0E9XBQ6</accession>
<dbReference type="EMBL" id="GBXM01008498">
    <property type="protein sequence ID" value="JAI00080.1"/>
    <property type="molecule type" value="Transcribed_RNA"/>
</dbReference>
<sequence>MPHVNCLICIGSIYYVSQQRLSQG</sequence>
<organism evidence="1">
    <name type="scientific">Anguilla anguilla</name>
    <name type="common">European freshwater eel</name>
    <name type="synonym">Muraena anguilla</name>
    <dbReference type="NCBI Taxonomy" id="7936"/>
    <lineage>
        <taxon>Eukaryota</taxon>
        <taxon>Metazoa</taxon>
        <taxon>Chordata</taxon>
        <taxon>Craniata</taxon>
        <taxon>Vertebrata</taxon>
        <taxon>Euteleostomi</taxon>
        <taxon>Actinopterygii</taxon>
        <taxon>Neopterygii</taxon>
        <taxon>Teleostei</taxon>
        <taxon>Anguilliformes</taxon>
        <taxon>Anguillidae</taxon>
        <taxon>Anguilla</taxon>
    </lineage>
</organism>
<name>A0A0E9XBQ6_ANGAN</name>